<name>A0A0M6WU74_9FIRM</name>
<keyword evidence="3" id="KW-1185">Reference proteome</keyword>
<dbReference type="Proteomes" id="UP000049472">
    <property type="component" value="Unassembled WGS sequence"/>
</dbReference>
<proteinExistence type="predicted"/>
<organism evidence="2 3">
    <name type="scientific">Agathobacter rectalis</name>
    <dbReference type="NCBI Taxonomy" id="39491"/>
    <lineage>
        <taxon>Bacteria</taxon>
        <taxon>Bacillati</taxon>
        <taxon>Bacillota</taxon>
        <taxon>Clostridia</taxon>
        <taxon>Lachnospirales</taxon>
        <taxon>Lachnospiraceae</taxon>
        <taxon>Agathobacter</taxon>
    </lineage>
</organism>
<feature type="compositionally biased region" description="Basic residues" evidence="1">
    <location>
        <begin position="90"/>
        <end position="111"/>
    </location>
</feature>
<dbReference type="RefSeq" id="WP_055062308.1">
    <property type="nucleotide sequence ID" value="NZ_CVRQ01000025.1"/>
</dbReference>
<dbReference type="AlphaFoldDB" id="A0A0M6WU74"/>
<dbReference type="EMBL" id="CVRQ01000025">
    <property type="protein sequence ID" value="CRL40303.1"/>
    <property type="molecule type" value="Genomic_DNA"/>
</dbReference>
<reference evidence="3" key="1">
    <citation type="submission" date="2015-05" db="EMBL/GenBank/DDBJ databases">
        <authorList>
            <consortium name="Pathogen Informatics"/>
        </authorList>
    </citation>
    <scope>NUCLEOTIDE SEQUENCE [LARGE SCALE GENOMIC DNA]</scope>
    <source>
        <strain evidence="3">T1-815</strain>
    </source>
</reference>
<evidence type="ECO:0000313" key="3">
    <source>
        <dbReference type="Proteomes" id="UP000049472"/>
    </source>
</evidence>
<gene>
    <name evidence="2" type="ORF">T1815_23101</name>
</gene>
<evidence type="ECO:0000313" key="2">
    <source>
        <dbReference type="EMBL" id="CRL40303.1"/>
    </source>
</evidence>
<accession>A0A0M6WU74</accession>
<sequence>MGFVEKVKNVISKLRAEGKTEKEVSEIIEQAAEAATVLKKTESPEHPEKIKAAGGENLQDALLKVGISAKEALTAFESIYRPRRQEKSNNWRKYHGLPLKRSKGGKRRGDRKRNDSNSENTGIS</sequence>
<evidence type="ECO:0000256" key="1">
    <source>
        <dbReference type="SAM" id="MobiDB-lite"/>
    </source>
</evidence>
<protein>
    <submittedName>
        <fullName evidence="2">Uncharacterized protein</fullName>
    </submittedName>
</protein>
<feature type="region of interest" description="Disordered" evidence="1">
    <location>
        <begin position="82"/>
        <end position="124"/>
    </location>
</feature>